<evidence type="ECO:0000313" key="1">
    <source>
        <dbReference type="EMBL" id="ABB10522.1"/>
    </source>
</evidence>
<reference evidence="1" key="1">
    <citation type="submission" date="2005-10" db="EMBL/GenBank/DDBJ databases">
        <title>Complete sequence of chromosome 2 of Burkholderia sp. 383.</title>
        <authorList>
            <consortium name="US DOE Joint Genome Institute"/>
            <person name="Copeland A."/>
            <person name="Lucas S."/>
            <person name="Lapidus A."/>
            <person name="Barry K."/>
            <person name="Detter J.C."/>
            <person name="Glavina T."/>
            <person name="Hammon N."/>
            <person name="Israni S."/>
            <person name="Pitluck S."/>
            <person name="Chain P."/>
            <person name="Malfatti S."/>
            <person name="Shin M."/>
            <person name="Vergez L."/>
            <person name="Schmutz J."/>
            <person name="Larimer F."/>
            <person name="Land M."/>
            <person name="Kyrpides N."/>
            <person name="Lykidis A."/>
            <person name="Richardson P."/>
        </authorList>
    </citation>
    <scope>NUCLEOTIDE SEQUENCE [LARGE SCALE GENOMIC DNA]</scope>
    <source>
        <strain evidence="1">383</strain>
    </source>
</reference>
<dbReference type="AlphaFoldDB" id="Q39AI9"/>
<keyword evidence="2" id="KW-1185">Reference proteome</keyword>
<dbReference type="Proteomes" id="UP000002705">
    <property type="component" value="Chromosome 2"/>
</dbReference>
<proteinExistence type="predicted"/>
<name>Q39AI9_BURL3</name>
<dbReference type="HOGENOM" id="CLU_2477376_0_0_4"/>
<dbReference type="KEGG" id="bur:Bcep18194_B0406"/>
<evidence type="ECO:0000313" key="2">
    <source>
        <dbReference type="Proteomes" id="UP000002705"/>
    </source>
</evidence>
<accession>Q39AI9</accession>
<sequence>MVIPAKAHSPLSRIIHSVLFAVRRFSVNDGQTRSPRRHGLPAARLRCFFPGIFFRAAQCKYVIFSEMPALPFSLPGNGLDDYKSKLK</sequence>
<protein>
    <submittedName>
        <fullName evidence="1">Uncharacterized protein</fullName>
    </submittedName>
</protein>
<dbReference type="EMBL" id="CP000152">
    <property type="protein sequence ID" value="ABB10522.1"/>
    <property type="molecule type" value="Genomic_DNA"/>
</dbReference>
<gene>
    <name evidence="1" type="ordered locus">Bcep18194_B0406</name>
</gene>
<dbReference type="PATRIC" id="fig|482957.22.peg.3995"/>
<organism evidence="1 2">
    <name type="scientific">Burkholderia lata (strain ATCC 17760 / DSM 23089 / LMG 22485 / NCIMB 9086 / R18194 / 383)</name>
    <dbReference type="NCBI Taxonomy" id="482957"/>
    <lineage>
        <taxon>Bacteria</taxon>
        <taxon>Pseudomonadati</taxon>
        <taxon>Pseudomonadota</taxon>
        <taxon>Betaproteobacteria</taxon>
        <taxon>Burkholderiales</taxon>
        <taxon>Burkholderiaceae</taxon>
        <taxon>Burkholderia</taxon>
        <taxon>Burkholderia cepacia complex</taxon>
    </lineage>
</organism>